<organism evidence="11">
    <name type="scientific">candidate division CPR3 bacterium</name>
    <dbReference type="NCBI Taxonomy" id="2268181"/>
    <lineage>
        <taxon>Bacteria</taxon>
        <taxon>Bacteria division CPR3</taxon>
    </lineage>
</organism>
<feature type="domain" description="DNA-directed DNA polymerase family A palm" evidence="9">
    <location>
        <begin position="538"/>
        <end position="749"/>
    </location>
</feature>
<dbReference type="GO" id="GO:0008408">
    <property type="term" value="F:3'-5' exonuclease activity"/>
    <property type="evidence" value="ECO:0007669"/>
    <property type="project" value="InterPro"/>
</dbReference>
<evidence type="ECO:0000256" key="6">
    <source>
        <dbReference type="ARBA" id="ARBA00022932"/>
    </source>
</evidence>
<dbReference type="InterPro" id="IPR002562">
    <property type="entry name" value="3'-5'_exonuclease_dom"/>
</dbReference>
<dbReference type="SUPFAM" id="SSF53098">
    <property type="entry name" value="Ribonuclease H-like"/>
    <property type="match status" value="1"/>
</dbReference>
<dbReference type="AlphaFoldDB" id="A0A7V3J973"/>
<evidence type="ECO:0000313" key="11">
    <source>
        <dbReference type="EMBL" id="HFZ08672.1"/>
    </source>
</evidence>
<evidence type="ECO:0000259" key="8">
    <source>
        <dbReference type="SMART" id="SM00474"/>
    </source>
</evidence>
<dbReference type="InterPro" id="IPR036895">
    <property type="entry name" value="Uracil-DNA_glycosylase-like_sf"/>
</dbReference>
<comment type="caution">
    <text evidence="11">The sequence shown here is derived from an EMBL/GenBank/DDBJ whole genome shotgun (WGS) entry which is preliminary data.</text>
</comment>
<dbReference type="InterPro" id="IPR036397">
    <property type="entry name" value="RNaseH_sf"/>
</dbReference>
<name>A0A7V3J973_UNCC3</name>
<dbReference type="PANTHER" id="PTHR10133:SF62">
    <property type="entry name" value="DNA POLYMERASE THETA"/>
    <property type="match status" value="1"/>
</dbReference>
<dbReference type="PANTHER" id="PTHR10133">
    <property type="entry name" value="DNA POLYMERASE I"/>
    <property type="match status" value="1"/>
</dbReference>
<evidence type="ECO:0000256" key="5">
    <source>
        <dbReference type="ARBA" id="ARBA00022695"/>
    </source>
</evidence>
<dbReference type="Pfam" id="PF03167">
    <property type="entry name" value="UDG"/>
    <property type="match status" value="1"/>
</dbReference>
<dbReference type="SUPFAM" id="SSF56672">
    <property type="entry name" value="DNA/RNA polymerases"/>
    <property type="match status" value="1"/>
</dbReference>
<dbReference type="Gene3D" id="3.30.70.370">
    <property type="match status" value="1"/>
</dbReference>
<dbReference type="Gene3D" id="3.30.420.10">
    <property type="entry name" value="Ribonuclease H-like superfamily/Ribonuclease H"/>
    <property type="match status" value="1"/>
</dbReference>
<dbReference type="PRINTS" id="PR00868">
    <property type="entry name" value="DNAPOLI"/>
</dbReference>
<dbReference type="SMART" id="SM00482">
    <property type="entry name" value="POLAc"/>
    <property type="match status" value="1"/>
</dbReference>
<dbReference type="InterPro" id="IPR012337">
    <property type="entry name" value="RNaseH-like_sf"/>
</dbReference>
<dbReference type="SMART" id="SM00986">
    <property type="entry name" value="UDG"/>
    <property type="match status" value="1"/>
</dbReference>
<dbReference type="GO" id="GO:0006261">
    <property type="term" value="P:DNA-templated DNA replication"/>
    <property type="evidence" value="ECO:0007669"/>
    <property type="project" value="InterPro"/>
</dbReference>
<comment type="catalytic activity">
    <reaction evidence="7">
        <text>DNA(n) + a 2'-deoxyribonucleoside 5'-triphosphate = DNA(n+1) + diphosphate</text>
        <dbReference type="Rhea" id="RHEA:22508"/>
        <dbReference type="Rhea" id="RHEA-COMP:17339"/>
        <dbReference type="Rhea" id="RHEA-COMP:17340"/>
        <dbReference type="ChEBI" id="CHEBI:33019"/>
        <dbReference type="ChEBI" id="CHEBI:61560"/>
        <dbReference type="ChEBI" id="CHEBI:173112"/>
        <dbReference type="EC" id="2.7.7.7"/>
    </reaction>
</comment>
<dbReference type="Pfam" id="PF01612">
    <property type="entry name" value="DNA_pol_A_exo1"/>
    <property type="match status" value="1"/>
</dbReference>
<reference evidence="11" key="1">
    <citation type="journal article" date="2020" name="mSystems">
        <title>Genome- and Community-Level Interaction Insights into Carbon Utilization and Element Cycling Functions of Hydrothermarchaeota in Hydrothermal Sediment.</title>
        <authorList>
            <person name="Zhou Z."/>
            <person name="Liu Y."/>
            <person name="Xu W."/>
            <person name="Pan J."/>
            <person name="Luo Z.H."/>
            <person name="Li M."/>
        </authorList>
    </citation>
    <scope>NUCLEOTIDE SEQUENCE [LARGE SCALE GENOMIC DNA]</scope>
    <source>
        <strain evidence="11">SpSt-757</strain>
    </source>
</reference>
<keyword evidence="4" id="KW-0808">Transferase</keyword>
<comment type="similarity">
    <text evidence="1">Belongs to the DNA polymerase type-A family.</text>
</comment>
<dbReference type="EMBL" id="DTGG01000024">
    <property type="protein sequence ID" value="HFZ08672.1"/>
    <property type="molecule type" value="Genomic_DNA"/>
</dbReference>
<dbReference type="Pfam" id="PF00476">
    <property type="entry name" value="DNA_pol_A"/>
    <property type="match status" value="1"/>
</dbReference>
<evidence type="ECO:0000256" key="3">
    <source>
        <dbReference type="ARBA" id="ARBA00020311"/>
    </source>
</evidence>
<keyword evidence="5" id="KW-0548">Nucleotidyltransferase</keyword>
<keyword evidence="6" id="KW-0239">DNA-directed DNA polymerase</keyword>
<evidence type="ECO:0000256" key="2">
    <source>
        <dbReference type="ARBA" id="ARBA00012417"/>
    </source>
</evidence>
<dbReference type="GO" id="GO:0003887">
    <property type="term" value="F:DNA-directed DNA polymerase activity"/>
    <property type="evidence" value="ECO:0007669"/>
    <property type="project" value="UniProtKB-KW"/>
</dbReference>
<dbReference type="InterPro" id="IPR019760">
    <property type="entry name" value="DNA-dir_DNA_pol_A_CS"/>
</dbReference>
<dbReference type="Gene3D" id="1.20.1060.10">
    <property type="entry name" value="Taq DNA Polymerase, Chain T, domain 4"/>
    <property type="match status" value="1"/>
</dbReference>
<feature type="domain" description="Uracil-DNA glycosylase-like" evidence="10">
    <location>
        <begin position="39"/>
        <end position="194"/>
    </location>
</feature>
<evidence type="ECO:0000256" key="1">
    <source>
        <dbReference type="ARBA" id="ARBA00007705"/>
    </source>
</evidence>
<dbReference type="Gene3D" id="1.10.150.20">
    <property type="entry name" value="5' to 3' exonuclease, C-terminal subdomain"/>
    <property type="match status" value="1"/>
</dbReference>
<evidence type="ECO:0000256" key="7">
    <source>
        <dbReference type="ARBA" id="ARBA00049244"/>
    </source>
</evidence>
<dbReference type="InterPro" id="IPR001098">
    <property type="entry name" value="DNA-dir_DNA_pol_A_palm_dom"/>
</dbReference>
<dbReference type="EC" id="2.7.7.7" evidence="2"/>
<proteinExistence type="inferred from homology"/>
<dbReference type="PROSITE" id="PS00447">
    <property type="entry name" value="DNA_POLYMERASE_A"/>
    <property type="match status" value="1"/>
</dbReference>
<feature type="domain" description="3'-5' exonuclease" evidence="8">
    <location>
        <begin position="210"/>
        <end position="385"/>
    </location>
</feature>
<protein>
    <recommendedName>
        <fullName evidence="3">DNA polymerase I</fullName>
        <ecNumber evidence="2">2.7.7.7</ecNumber>
    </recommendedName>
</protein>
<evidence type="ECO:0000259" key="10">
    <source>
        <dbReference type="SMART" id="SM00986"/>
    </source>
</evidence>
<dbReference type="InterPro" id="IPR005122">
    <property type="entry name" value="Uracil-DNA_glycosylase-like"/>
</dbReference>
<dbReference type="GO" id="GO:0006302">
    <property type="term" value="P:double-strand break repair"/>
    <property type="evidence" value="ECO:0007669"/>
    <property type="project" value="TreeGrafter"/>
</dbReference>
<evidence type="ECO:0000259" key="9">
    <source>
        <dbReference type="SMART" id="SM00482"/>
    </source>
</evidence>
<evidence type="ECO:0000256" key="4">
    <source>
        <dbReference type="ARBA" id="ARBA00022679"/>
    </source>
</evidence>
<dbReference type="Gene3D" id="3.40.470.10">
    <property type="entry name" value="Uracil-DNA glycosylase-like domain"/>
    <property type="match status" value="1"/>
</dbReference>
<gene>
    <name evidence="11" type="ORF">ENV41_00860</name>
</gene>
<dbReference type="CDD" id="cd10030">
    <property type="entry name" value="UDG-F4_TTUDGA_SPO1dp_like"/>
    <property type="match status" value="1"/>
</dbReference>
<dbReference type="SMART" id="SM00474">
    <property type="entry name" value="35EXOc"/>
    <property type="match status" value="1"/>
</dbReference>
<dbReference type="InterPro" id="IPR043502">
    <property type="entry name" value="DNA/RNA_pol_sf"/>
</dbReference>
<dbReference type="InterPro" id="IPR002298">
    <property type="entry name" value="DNA_polymerase_A"/>
</dbReference>
<dbReference type="GO" id="GO:0003677">
    <property type="term" value="F:DNA binding"/>
    <property type="evidence" value="ECO:0007669"/>
    <property type="project" value="InterPro"/>
</dbReference>
<dbReference type="SUPFAM" id="SSF52141">
    <property type="entry name" value="Uracil-DNA glycosylase-like"/>
    <property type="match status" value="1"/>
</dbReference>
<dbReference type="SMART" id="SM00987">
    <property type="entry name" value="UreE_C"/>
    <property type="match status" value="1"/>
</dbReference>
<accession>A0A7V3J973</accession>
<sequence>MKLRGFVYNFLFDDVVTKNKKEDKNACEKCKLNGRRMVWGEGDLDAEVVIVGRNPGREENEVGRPFVGPAGRLLREVLGYVNGKYYITNVVKCYTDNDEEPDHLMVKCCSGYLEEELSKLSNRKIIIALGDMASKWFVGTQNESFSITKERGLIKKTKYGEVMTTFHPSYVRRSLNQKDKMGVVPLEYFVRDIKNAFDFAYQGRKRDDIKITIVKDESDVFLMERILGEYNGLVGFDFETTSLDVFGDARVLSVALSAGNKEAFVVPLSCMDGTVKEKVVSVLGSLYRSKKLVMYNSSFDMKVACKCFGWDPCIVDDGLLLVYLKMGEISGLSLKRLAVDCLGKIDYSVDWKEIGEDNVGELLEYNAKDAVYAVEVMDYFKSRIDDGMRNVYEKVLKPANRLLVEISVNGLKVDKEYLLSIEKEVSAELEKMKREFGFADVNLNSPKQVLAKLKSRGLSIDSTRQKELEKYRNKYKVVDDLLNYREMQTVYSRYIVPYIRDHEKSDGLVHPEFSLVNTATGRTACTNPNVQNIPVRMGDYLRRMFISRWEDGLMLKCDYSQQELRVAAMISGDENMIKMFKNGNDIHYMAALMMGLVKEGEEDKEKWEKARRIAKALNFGVIYGRGAESIAGEFKISVEEGEHIRKKYFNMFPGLWEWIERQKRFLDENGYVRSMFGRVRWLKEVWSHDLREREEAYRKAVNTPIQADASDIALLGMCRVVEEIKKRELRTKIVNFEHDAGLFDVYPGELDEVISIIKREAVKVEVPSPVYVPLEVEVSYGKSWGDCK</sequence>